<dbReference type="InterPro" id="IPR027417">
    <property type="entry name" value="P-loop_NTPase"/>
</dbReference>
<dbReference type="HOGENOM" id="CLU_001832_4_0_1"/>
<dbReference type="SMART" id="SM00487">
    <property type="entry name" value="DEXDc"/>
    <property type="match status" value="1"/>
</dbReference>
<dbReference type="GO" id="GO:0003723">
    <property type="term" value="F:RNA binding"/>
    <property type="evidence" value="ECO:0007669"/>
    <property type="project" value="TreeGrafter"/>
</dbReference>
<keyword evidence="9" id="KW-1185">Reference proteome</keyword>
<evidence type="ECO:0000259" key="7">
    <source>
        <dbReference type="PROSITE" id="PS51194"/>
    </source>
</evidence>
<dbReference type="GeneID" id="5233082"/>
<evidence type="ECO:0000259" key="5">
    <source>
        <dbReference type="PROSITE" id="PS50030"/>
    </source>
</evidence>
<dbReference type="PROSITE" id="PS51194">
    <property type="entry name" value="HELICASE_CTER"/>
    <property type="match status" value="1"/>
</dbReference>
<dbReference type="Proteomes" id="UP000001996">
    <property type="component" value="Unassembled WGS sequence"/>
</dbReference>
<dbReference type="GO" id="GO:0004386">
    <property type="term" value="F:helicase activity"/>
    <property type="evidence" value="ECO:0007669"/>
    <property type="project" value="UniProtKB-KW"/>
</dbReference>
<evidence type="ECO:0000256" key="4">
    <source>
        <dbReference type="ARBA" id="ARBA00022840"/>
    </source>
</evidence>
<dbReference type="GO" id="GO:0005524">
    <property type="term" value="F:ATP binding"/>
    <property type="evidence" value="ECO:0007669"/>
    <property type="project" value="UniProtKB-KW"/>
</dbReference>
<dbReference type="InterPro" id="IPR016135">
    <property type="entry name" value="UBQ-conjugating_enzyme/RWD"/>
</dbReference>
<organism evidence="8 9">
    <name type="scientific">Lodderomyces elongisporus (strain ATCC 11503 / CBS 2605 / JCM 1781 / NBRC 1676 / NRRL YB-4239)</name>
    <name type="common">Yeast</name>
    <name type="synonym">Saccharomyces elongisporus</name>
    <dbReference type="NCBI Taxonomy" id="379508"/>
    <lineage>
        <taxon>Eukaryota</taxon>
        <taxon>Fungi</taxon>
        <taxon>Dikarya</taxon>
        <taxon>Ascomycota</taxon>
        <taxon>Saccharomycotina</taxon>
        <taxon>Pichiomycetes</taxon>
        <taxon>Debaryomycetaceae</taxon>
        <taxon>Candida/Lodderomyces clade</taxon>
        <taxon>Lodderomyces</taxon>
    </lineage>
</organism>
<dbReference type="InterPro" id="IPR015940">
    <property type="entry name" value="UBA"/>
</dbReference>
<keyword evidence="2" id="KW-0378">Hydrolase</keyword>
<keyword evidence="3" id="KW-0347">Helicase</keyword>
<dbReference type="InterPro" id="IPR011545">
    <property type="entry name" value="DEAD/DEAH_box_helicase_dom"/>
</dbReference>
<dbReference type="AlphaFoldDB" id="A5E069"/>
<dbReference type="GO" id="GO:0016787">
    <property type="term" value="F:hydrolase activity"/>
    <property type="evidence" value="ECO:0007669"/>
    <property type="project" value="UniProtKB-KW"/>
</dbReference>
<dbReference type="EMBL" id="CH981526">
    <property type="protein sequence ID" value="EDK44827.1"/>
    <property type="molecule type" value="Genomic_DNA"/>
</dbReference>
<dbReference type="InterPro" id="IPR009060">
    <property type="entry name" value="UBA-like_sf"/>
</dbReference>
<dbReference type="Pfam" id="PF04408">
    <property type="entry name" value="WHD_HA2"/>
    <property type="match status" value="1"/>
</dbReference>
<dbReference type="PROSITE" id="PS51192">
    <property type="entry name" value="HELICASE_ATP_BIND_1"/>
    <property type="match status" value="1"/>
</dbReference>
<gene>
    <name evidence="8" type="ORF">LELG_03006</name>
</gene>
<dbReference type="Pfam" id="PF21010">
    <property type="entry name" value="HA2_C"/>
    <property type="match status" value="1"/>
</dbReference>
<dbReference type="PANTHER" id="PTHR18934:SF267">
    <property type="entry name" value="ATP-DEPENDENT RNA HELICASE YLR419W-RELATED"/>
    <property type="match status" value="1"/>
</dbReference>
<dbReference type="InterPro" id="IPR048333">
    <property type="entry name" value="HA2_WH"/>
</dbReference>
<dbReference type="SUPFAM" id="SSF54495">
    <property type="entry name" value="UBC-like"/>
    <property type="match status" value="1"/>
</dbReference>
<dbReference type="SMART" id="SM00847">
    <property type="entry name" value="HA2"/>
    <property type="match status" value="1"/>
</dbReference>
<dbReference type="SUPFAM" id="SSF46934">
    <property type="entry name" value="UBA-like"/>
    <property type="match status" value="1"/>
</dbReference>
<dbReference type="eggNOG" id="KOG0920">
    <property type="taxonomic scope" value="Eukaryota"/>
</dbReference>
<protein>
    <submittedName>
        <fullName evidence="8">Uncharacterized protein</fullName>
    </submittedName>
</protein>
<dbReference type="OMA" id="KVEYEMK"/>
<dbReference type="PANTHER" id="PTHR18934">
    <property type="entry name" value="ATP-DEPENDENT RNA HELICASE"/>
    <property type="match status" value="1"/>
</dbReference>
<dbReference type="SUPFAM" id="SSF52540">
    <property type="entry name" value="P-loop containing nucleoside triphosphate hydrolases"/>
    <property type="match status" value="1"/>
</dbReference>
<dbReference type="KEGG" id="lel:PVL30_003833"/>
<dbReference type="CDD" id="cd18791">
    <property type="entry name" value="SF2_C_RHA"/>
    <property type="match status" value="1"/>
</dbReference>
<dbReference type="InterPro" id="IPR056890">
    <property type="entry name" value="UBA_DHX29-like"/>
</dbReference>
<sequence>MMKKSSGVVCIVTLSWENPKTKELISIKFKPDYTPKETTNEARHMSATFVLHRINYIKNMKMLLPIIFRDYWTDLENERAKLLKENKYLHDIRYNINPFVVYIEQEELKKKLAKEKLDKMNQEAKVHKPAVSLGHEQGNSKVATLANSLPRKVWESAPLFDIPSELRADIELSVREYLDWSEENLRNNKGNEKHGKEKNNFGKLEQDEDKSLVDKLVNLGFRRNHVKESLQFTSTFTDALEWLIFHLPEDDLPSSFLKSETESDVVLKVSRPLKTELAMKRLKHSGFSEDIVLRLFEECGEDDFATAIALTKLLDTGLLNLPLRISEEESQELWDQEVEALSMAKTNIEKNSYNVVTIPLLPENIKGDKVSVQLFKSPMYPNELPGIQIVVKNEYKIANYVKLAIVKSLISELHVGECMLYSIVEWLELNLMDKIQNPGSLCMYEKINDSATSQTTRLNLNYRSSQKRNKAQKLDPQAVKKLYESRLKELKQDRGRELLPAWKKRDALVQAINSNQITLVTGETGSGKSTQVVQYILDDLNERGDFSSTIICTQPRRISAMGLANRVAEERKDEVGRETGYIIRGESKVSGNTRISFVTTGILLRMLQNISNQQHNETESGLIFEHLRYIFIDEVHERSVDSDFLLIILRDLVKRFKNLKIILMSATIKKDKFDQFFKSTIEHTHVEGRTYPIQDLYLNDVIDELDYKMEVNGDLITPRADAAFFKMGNINYDLLAQLIKHVHKKLAAQDNDGSLLVFLPGVGEINRAVKETSLNFSGILALPLHSSLSPQEQKRVFVKPLRGTRKVVFATNIAETSITIPDCVVVIDTGRSKNMFFDPALNATKLIEEWCSQAEIKQRRGRAGRVTSGLCYHLYTKETELSMLVQPIPEIKRVRLENLYLIVKSMGISNVEKFIASGLDAPDKQALSSAQRLLEDVGALDSGNLTNLGRYLSYLPTDPHTGKLLILGCIFDCLDMCVTLAAINSVGSIFINNLENREKVKQILNRYSGGYGDLIAEAKVYLEYSKNPIKLFIRENCLSYTALKDIKSTKAQFLQLILEMGFTAYGSIGKSEAKINYALVMAIVTGSLYPNIIRVQYPNQKYLKTSLGSVAVDPEAKQIKLWVKNDSQDPESLPLTRVFIHPSSVMFSTKDYEPNDASSEDDPTDISRLAPQVPKADLVVIKTPFLTYKSSHLTSKLYIRGITPSTTISTLLFGGKFEYEAKGLLLNGWLPIRTWCKNGVLIKQVRKLLDKYIDEKLSTLNSTTHEAIFEVITRVVNL</sequence>
<evidence type="ECO:0000256" key="2">
    <source>
        <dbReference type="ARBA" id="ARBA00022801"/>
    </source>
</evidence>
<accession>A5E069</accession>
<dbReference type="InterPro" id="IPR006575">
    <property type="entry name" value="RWD_dom"/>
</dbReference>
<dbReference type="FunCoup" id="A5E069">
    <property type="interactions" value="924"/>
</dbReference>
<dbReference type="InterPro" id="IPR001650">
    <property type="entry name" value="Helicase_C-like"/>
</dbReference>
<dbReference type="InParanoid" id="A5E069"/>
<dbReference type="Pfam" id="PF00270">
    <property type="entry name" value="DEAD"/>
    <property type="match status" value="1"/>
</dbReference>
<dbReference type="STRING" id="379508.A5E069"/>
<dbReference type="Pfam" id="PF00271">
    <property type="entry name" value="Helicase_C"/>
    <property type="match status" value="1"/>
</dbReference>
<proteinExistence type="predicted"/>
<keyword evidence="1" id="KW-0547">Nucleotide-binding</keyword>
<name>A5E069_LODEL</name>
<evidence type="ECO:0000313" key="9">
    <source>
        <dbReference type="Proteomes" id="UP000001996"/>
    </source>
</evidence>
<evidence type="ECO:0000313" key="8">
    <source>
        <dbReference type="EMBL" id="EDK44827.1"/>
    </source>
</evidence>
<dbReference type="PROSITE" id="PS50030">
    <property type="entry name" value="UBA"/>
    <property type="match status" value="1"/>
</dbReference>
<evidence type="ECO:0000256" key="3">
    <source>
        <dbReference type="ARBA" id="ARBA00022806"/>
    </source>
</evidence>
<evidence type="ECO:0000259" key="6">
    <source>
        <dbReference type="PROSITE" id="PS51192"/>
    </source>
</evidence>
<dbReference type="CDD" id="cd23827">
    <property type="entry name" value="RWD_YLR419W-like"/>
    <property type="match status" value="1"/>
</dbReference>
<dbReference type="Pfam" id="PF24385">
    <property type="entry name" value="DSRM_DHX29"/>
    <property type="match status" value="1"/>
</dbReference>
<dbReference type="InterPro" id="IPR014001">
    <property type="entry name" value="Helicase_ATP-bd"/>
</dbReference>
<dbReference type="VEuPathDB" id="FungiDB:LELG_03006"/>
<dbReference type="Pfam" id="PF24899">
    <property type="entry name" value="UBA_DHX29"/>
    <property type="match status" value="1"/>
</dbReference>
<dbReference type="Gene3D" id="1.20.120.1080">
    <property type="match status" value="1"/>
</dbReference>
<feature type="domain" description="UBA" evidence="5">
    <location>
        <begin position="205"/>
        <end position="246"/>
    </location>
</feature>
<keyword evidence="4" id="KW-0067">ATP-binding</keyword>
<dbReference type="OrthoDB" id="5600252at2759"/>
<dbReference type="Pfam" id="PF05773">
    <property type="entry name" value="RWD"/>
    <property type="match status" value="1"/>
</dbReference>
<reference evidence="8 9" key="1">
    <citation type="journal article" date="2009" name="Nature">
        <title>Evolution of pathogenicity and sexual reproduction in eight Candida genomes.</title>
        <authorList>
            <person name="Butler G."/>
            <person name="Rasmussen M.D."/>
            <person name="Lin M.F."/>
            <person name="Santos M.A."/>
            <person name="Sakthikumar S."/>
            <person name="Munro C.A."/>
            <person name="Rheinbay E."/>
            <person name="Grabherr M."/>
            <person name="Forche A."/>
            <person name="Reedy J.L."/>
            <person name="Agrafioti I."/>
            <person name="Arnaud M.B."/>
            <person name="Bates S."/>
            <person name="Brown A.J."/>
            <person name="Brunke S."/>
            <person name="Costanzo M.C."/>
            <person name="Fitzpatrick D.A."/>
            <person name="de Groot P.W."/>
            <person name="Harris D."/>
            <person name="Hoyer L.L."/>
            <person name="Hube B."/>
            <person name="Klis F.M."/>
            <person name="Kodira C."/>
            <person name="Lennard N."/>
            <person name="Logue M.E."/>
            <person name="Martin R."/>
            <person name="Neiman A.M."/>
            <person name="Nikolaou E."/>
            <person name="Quail M.A."/>
            <person name="Quinn J."/>
            <person name="Santos M.C."/>
            <person name="Schmitzberger F.F."/>
            <person name="Sherlock G."/>
            <person name="Shah P."/>
            <person name="Silverstein K.A."/>
            <person name="Skrzypek M.S."/>
            <person name="Soll D."/>
            <person name="Staggs R."/>
            <person name="Stansfield I."/>
            <person name="Stumpf M.P."/>
            <person name="Sudbery P.E."/>
            <person name="Srikantha T."/>
            <person name="Zeng Q."/>
            <person name="Berman J."/>
            <person name="Berriman M."/>
            <person name="Heitman J."/>
            <person name="Gow N.A."/>
            <person name="Lorenz M.C."/>
            <person name="Birren B.W."/>
            <person name="Kellis M."/>
            <person name="Cuomo C.A."/>
        </authorList>
    </citation>
    <scope>NUCLEOTIDE SEQUENCE [LARGE SCALE GENOMIC DNA]</scope>
    <source>
        <strain evidence="9">ATCC 11503 / BCRC 21390 / CBS 2605 / JCM 1781 / NBRC 1676 / NRRL YB-4239</strain>
    </source>
</reference>
<dbReference type="CDD" id="cd17917">
    <property type="entry name" value="DEXHc_RHA-like"/>
    <property type="match status" value="1"/>
</dbReference>
<dbReference type="InterPro" id="IPR056328">
    <property type="entry name" value="DSRM_DHX29"/>
</dbReference>
<evidence type="ECO:0000256" key="1">
    <source>
        <dbReference type="ARBA" id="ARBA00022741"/>
    </source>
</evidence>
<feature type="domain" description="Helicase C-terminal" evidence="7">
    <location>
        <begin position="734"/>
        <end position="907"/>
    </location>
</feature>
<dbReference type="InterPro" id="IPR007502">
    <property type="entry name" value="Helicase-assoc_dom"/>
</dbReference>
<dbReference type="Gene3D" id="3.40.50.300">
    <property type="entry name" value="P-loop containing nucleotide triphosphate hydrolases"/>
    <property type="match status" value="2"/>
</dbReference>
<dbReference type="SMART" id="SM00490">
    <property type="entry name" value="HELICc"/>
    <property type="match status" value="1"/>
</dbReference>
<feature type="domain" description="Helicase ATP-binding" evidence="6">
    <location>
        <begin position="509"/>
        <end position="686"/>
    </location>
</feature>